<sequence>MQYMRNMYNMYFMSSNDEETPEVVTGPGDRKFYGSVTVGERGQVVIPARARRDHGFEPGDKLLVLGNSDGLALMSAERLMEVLESSAVLSKLISSARDDTK</sequence>
<dbReference type="AlphaFoldDB" id="A0AAC9HNG4"/>
<evidence type="ECO:0000259" key="1">
    <source>
        <dbReference type="SMART" id="SM00966"/>
    </source>
</evidence>
<dbReference type="KEGG" id="ahm:TL08_05805"/>
<dbReference type="Gene3D" id="2.10.260.10">
    <property type="match status" value="1"/>
</dbReference>
<reference evidence="3" key="1">
    <citation type="submission" date="2016-03" db="EMBL/GenBank/DDBJ databases">
        <title>Complete genome sequence of the type strain Actinoalloteichus hymeniacidonis DSM 45092.</title>
        <authorList>
            <person name="Schaffert L."/>
            <person name="Albersmeier A."/>
            <person name="Winkler A."/>
            <person name="Kalinowski J."/>
            <person name="Zotchev S."/>
            <person name="Ruckert C."/>
        </authorList>
    </citation>
    <scope>NUCLEOTIDE SEQUENCE [LARGE SCALE GENOMIC DNA]</scope>
    <source>
        <strain evidence="3">HPA177(T) (DSM 45092(T))</strain>
    </source>
</reference>
<dbReference type="InterPro" id="IPR037914">
    <property type="entry name" value="SpoVT-AbrB_sf"/>
</dbReference>
<evidence type="ECO:0000313" key="2">
    <source>
        <dbReference type="EMBL" id="AOS61986.1"/>
    </source>
</evidence>
<dbReference type="NCBIfam" id="TIGR01439">
    <property type="entry name" value="lp_hng_hel_AbrB"/>
    <property type="match status" value="1"/>
</dbReference>
<dbReference type="SMART" id="SM00966">
    <property type="entry name" value="SpoVT_AbrB"/>
    <property type="match status" value="1"/>
</dbReference>
<feature type="domain" description="SpoVT-AbrB" evidence="1">
    <location>
        <begin position="36"/>
        <end position="79"/>
    </location>
</feature>
<proteinExistence type="predicted"/>
<dbReference type="InterPro" id="IPR007159">
    <property type="entry name" value="SpoVT-AbrB_dom"/>
</dbReference>
<dbReference type="SUPFAM" id="SSF89447">
    <property type="entry name" value="AbrB/MazE/MraZ-like"/>
    <property type="match status" value="1"/>
</dbReference>
<keyword evidence="3" id="KW-1185">Reference proteome</keyword>
<gene>
    <name evidence="2" type="ORF">TL08_05805</name>
</gene>
<organism evidence="2 3">
    <name type="scientific">Actinoalloteichus hymeniacidonis</name>
    <dbReference type="NCBI Taxonomy" id="340345"/>
    <lineage>
        <taxon>Bacteria</taxon>
        <taxon>Bacillati</taxon>
        <taxon>Actinomycetota</taxon>
        <taxon>Actinomycetes</taxon>
        <taxon>Pseudonocardiales</taxon>
        <taxon>Pseudonocardiaceae</taxon>
        <taxon>Actinoalloteichus</taxon>
    </lineage>
</organism>
<dbReference type="Proteomes" id="UP000095210">
    <property type="component" value="Chromosome"/>
</dbReference>
<dbReference type="Pfam" id="PF04014">
    <property type="entry name" value="MazE_antitoxin"/>
    <property type="match status" value="1"/>
</dbReference>
<evidence type="ECO:0000313" key="3">
    <source>
        <dbReference type="Proteomes" id="UP000095210"/>
    </source>
</evidence>
<name>A0AAC9HNG4_9PSEU</name>
<accession>A0AAC9HNG4</accession>
<protein>
    <submittedName>
        <fullName evidence="2">Looped-hinge helix DNA binding domain, AbrB family</fullName>
    </submittedName>
</protein>
<dbReference type="EMBL" id="CP014859">
    <property type="protein sequence ID" value="AOS61986.1"/>
    <property type="molecule type" value="Genomic_DNA"/>
</dbReference>
<dbReference type="RefSeq" id="WP_216637798.1">
    <property type="nucleotide sequence ID" value="NZ_CP014859.1"/>
</dbReference>
<dbReference type="GO" id="GO:0003677">
    <property type="term" value="F:DNA binding"/>
    <property type="evidence" value="ECO:0007669"/>
    <property type="project" value="InterPro"/>
</dbReference>